<evidence type="ECO:0000313" key="1">
    <source>
        <dbReference type="EMBL" id="TDQ39404.1"/>
    </source>
</evidence>
<protein>
    <submittedName>
        <fullName evidence="1">Uncharacterized protein</fullName>
    </submittedName>
</protein>
<keyword evidence="2" id="KW-1185">Reference proteome</keyword>
<comment type="caution">
    <text evidence="1">The sequence shown here is derived from an EMBL/GenBank/DDBJ whole genome shotgun (WGS) entry which is preliminary data.</text>
</comment>
<dbReference type="EMBL" id="SNYK01000002">
    <property type="protein sequence ID" value="TDQ39404.1"/>
    <property type="molecule type" value="Genomic_DNA"/>
</dbReference>
<sequence>MPRPHWSLHAYHVLQLDEQLDLFGCREGWLHGVERQLALAQPADRTLCGALLPSRPRWGALDRKKLHDTLFCPQCRAAIASHRQGVRPAWNSQPGSRA</sequence>
<name>A0A4R6U8L8_9GAMM</name>
<dbReference type="OrthoDB" id="6889961at2"/>
<dbReference type="AlphaFoldDB" id="A0A4R6U8L8"/>
<accession>A0A4R6U8L8</accession>
<reference evidence="1 2" key="1">
    <citation type="submission" date="2019-03" db="EMBL/GenBank/DDBJ databases">
        <title>Genomic Encyclopedia of Type Strains, Phase IV (KMG-IV): sequencing the most valuable type-strain genomes for metagenomic binning, comparative biology and taxonomic classification.</title>
        <authorList>
            <person name="Goeker M."/>
        </authorList>
    </citation>
    <scope>NUCLEOTIDE SEQUENCE [LARGE SCALE GENOMIC DNA]</scope>
    <source>
        <strain evidence="1 2">DSM 28679</strain>
    </source>
</reference>
<dbReference type="Proteomes" id="UP000294575">
    <property type="component" value="Unassembled WGS sequence"/>
</dbReference>
<evidence type="ECO:0000313" key="2">
    <source>
        <dbReference type="Proteomes" id="UP000294575"/>
    </source>
</evidence>
<proteinExistence type="predicted"/>
<organism evidence="1 2">
    <name type="scientific">Thiopseudomonas denitrificans</name>
    <dbReference type="NCBI Taxonomy" id="1501432"/>
    <lineage>
        <taxon>Bacteria</taxon>
        <taxon>Pseudomonadati</taxon>
        <taxon>Pseudomonadota</taxon>
        <taxon>Gammaproteobacteria</taxon>
        <taxon>Pseudomonadales</taxon>
        <taxon>Pseudomonadaceae</taxon>
        <taxon>Thiopseudomonas</taxon>
    </lineage>
</organism>
<dbReference type="RefSeq" id="WP_101497458.1">
    <property type="nucleotide sequence ID" value="NZ_LNJZ01000009.1"/>
</dbReference>
<gene>
    <name evidence="1" type="ORF">DFQ45_10296</name>
</gene>